<dbReference type="GO" id="GO:0005634">
    <property type="term" value="C:nucleus"/>
    <property type="evidence" value="ECO:0007669"/>
    <property type="project" value="UniProtKB-SubCell"/>
</dbReference>
<evidence type="ECO:0000256" key="1">
    <source>
        <dbReference type="ARBA" id="ARBA00001968"/>
    </source>
</evidence>
<dbReference type="AlphaFoldDB" id="A0AAU9W6L6"/>
<evidence type="ECO:0000256" key="4">
    <source>
        <dbReference type="ARBA" id="ARBA00022722"/>
    </source>
</evidence>
<dbReference type="GO" id="GO:0046872">
    <property type="term" value="F:metal ion binding"/>
    <property type="evidence" value="ECO:0007669"/>
    <property type="project" value="UniProtKB-KW"/>
</dbReference>
<gene>
    <name evidence="9" type="ORF">PMEA_00033323</name>
</gene>
<dbReference type="InterPro" id="IPR027806">
    <property type="entry name" value="HARBI1_dom"/>
</dbReference>
<evidence type="ECO:0000256" key="2">
    <source>
        <dbReference type="ARBA" id="ARBA00004123"/>
    </source>
</evidence>
<dbReference type="PANTHER" id="PTHR22930">
    <property type="match status" value="1"/>
</dbReference>
<dbReference type="Proteomes" id="UP001159428">
    <property type="component" value="Unassembled WGS sequence"/>
</dbReference>
<evidence type="ECO:0000256" key="7">
    <source>
        <dbReference type="ARBA" id="ARBA00023242"/>
    </source>
</evidence>
<dbReference type="GO" id="GO:0004518">
    <property type="term" value="F:nuclease activity"/>
    <property type="evidence" value="ECO:0007669"/>
    <property type="project" value="UniProtKB-KW"/>
</dbReference>
<evidence type="ECO:0000313" key="10">
    <source>
        <dbReference type="Proteomes" id="UP001159428"/>
    </source>
</evidence>
<evidence type="ECO:0000256" key="6">
    <source>
        <dbReference type="ARBA" id="ARBA00022801"/>
    </source>
</evidence>
<reference evidence="9 10" key="1">
    <citation type="submission" date="2022-05" db="EMBL/GenBank/DDBJ databases">
        <authorList>
            <consortium name="Genoscope - CEA"/>
            <person name="William W."/>
        </authorList>
    </citation>
    <scope>NUCLEOTIDE SEQUENCE [LARGE SCALE GENOMIC DNA]</scope>
</reference>
<accession>A0AAU9W6L6</accession>
<dbReference type="GO" id="GO:0016787">
    <property type="term" value="F:hydrolase activity"/>
    <property type="evidence" value="ECO:0007669"/>
    <property type="project" value="UniProtKB-KW"/>
</dbReference>
<comment type="subcellular location">
    <subcellularLocation>
        <location evidence="2">Nucleus</location>
    </subcellularLocation>
</comment>
<dbReference type="Pfam" id="PF13359">
    <property type="entry name" value="DDE_Tnp_4"/>
    <property type="match status" value="1"/>
</dbReference>
<comment type="caution">
    <text evidence="9">The sequence shown here is derived from an EMBL/GenBank/DDBJ whole genome shotgun (WGS) entry which is preliminary data.</text>
</comment>
<evidence type="ECO:0000259" key="8">
    <source>
        <dbReference type="Pfam" id="PF13359"/>
    </source>
</evidence>
<feature type="domain" description="DDE Tnp4" evidence="8">
    <location>
        <begin position="111"/>
        <end position="176"/>
    </location>
</feature>
<dbReference type="PANTHER" id="PTHR22930:SF85">
    <property type="entry name" value="GH03217P-RELATED"/>
    <property type="match status" value="1"/>
</dbReference>
<evidence type="ECO:0000313" key="9">
    <source>
        <dbReference type="EMBL" id="CAH3046557.1"/>
    </source>
</evidence>
<keyword evidence="4" id="KW-0540">Nuclease</keyword>
<evidence type="ECO:0000256" key="5">
    <source>
        <dbReference type="ARBA" id="ARBA00022723"/>
    </source>
</evidence>
<keyword evidence="6" id="KW-0378">Hydrolase</keyword>
<organism evidence="9 10">
    <name type="scientific">Pocillopora meandrina</name>
    <dbReference type="NCBI Taxonomy" id="46732"/>
    <lineage>
        <taxon>Eukaryota</taxon>
        <taxon>Metazoa</taxon>
        <taxon>Cnidaria</taxon>
        <taxon>Anthozoa</taxon>
        <taxon>Hexacorallia</taxon>
        <taxon>Scleractinia</taxon>
        <taxon>Astrocoeniina</taxon>
        <taxon>Pocilloporidae</taxon>
        <taxon>Pocillopora</taxon>
    </lineage>
</organism>
<keyword evidence="7" id="KW-0539">Nucleus</keyword>
<keyword evidence="5" id="KW-0479">Metal-binding</keyword>
<comment type="cofactor">
    <cofactor evidence="1">
        <name>a divalent metal cation</name>
        <dbReference type="ChEBI" id="CHEBI:60240"/>
    </cofactor>
</comment>
<dbReference type="EMBL" id="CALNXJ010000008">
    <property type="protein sequence ID" value="CAH3046557.1"/>
    <property type="molecule type" value="Genomic_DNA"/>
</dbReference>
<dbReference type="InterPro" id="IPR045249">
    <property type="entry name" value="HARBI1-like"/>
</dbReference>
<sequence length="196" mass="21972">MSKEAFNRLCRELSPHISKRDTNYRKAITVRHRVAITLYYWLADTAHFRTIGNLFGVGKSTVCGIVRQVCEVIGNVLLPNYINVPQNQHEVQEKIEGFKSRAGFPQVVAAVDGCHVPVIGPRQSPDDYVNRKVFHSLILQGLVDCNYLFLDICVGWPGKVHDARVFKNSSLFALCCARAFLPLDMSVMISGVQVLP</sequence>
<protein>
    <recommendedName>
        <fullName evidence="8">DDE Tnp4 domain-containing protein</fullName>
    </recommendedName>
</protein>
<proteinExistence type="inferred from homology"/>
<keyword evidence="10" id="KW-1185">Reference proteome</keyword>
<evidence type="ECO:0000256" key="3">
    <source>
        <dbReference type="ARBA" id="ARBA00006958"/>
    </source>
</evidence>
<name>A0AAU9W6L6_9CNID</name>
<comment type="similarity">
    <text evidence="3">Belongs to the HARBI1 family.</text>
</comment>